<comment type="subcellular location">
    <subcellularLocation>
        <location evidence="7">Cell inner membrane</location>
        <topology evidence="7">Multi-pass membrane protein</topology>
    </subcellularLocation>
    <subcellularLocation>
        <location evidence="1">Cell membrane</location>
        <topology evidence="1">Multi-pass membrane protein</topology>
    </subcellularLocation>
</comment>
<feature type="transmembrane region" description="Helical" evidence="7">
    <location>
        <begin position="56"/>
        <end position="80"/>
    </location>
</feature>
<dbReference type="PANTHER" id="PTHR33778">
    <property type="entry name" value="PROTEIN MGTC"/>
    <property type="match status" value="1"/>
</dbReference>
<proteinExistence type="inferred from homology"/>
<protein>
    <recommendedName>
        <fullName evidence="7">Protein MgtC</fullName>
    </recommendedName>
</protein>
<gene>
    <name evidence="9" type="ORF">H0I76_13175</name>
</gene>
<dbReference type="InterPro" id="IPR049177">
    <property type="entry name" value="MgtC_SapB_SrpB_YhiD_N"/>
</dbReference>
<dbReference type="RefSeq" id="WP_200610528.1">
    <property type="nucleotide sequence ID" value="NZ_JAEHHL010000007.1"/>
</dbReference>
<dbReference type="PANTHER" id="PTHR33778:SF1">
    <property type="entry name" value="MAGNESIUM TRANSPORTER YHID-RELATED"/>
    <property type="match status" value="1"/>
</dbReference>
<keyword evidence="6 7" id="KW-0472">Membrane</keyword>
<feature type="transmembrane region" description="Helical" evidence="7">
    <location>
        <begin position="18"/>
        <end position="44"/>
    </location>
</feature>
<evidence type="ECO:0000313" key="10">
    <source>
        <dbReference type="Proteomes" id="UP000655420"/>
    </source>
</evidence>
<evidence type="ECO:0000256" key="3">
    <source>
        <dbReference type="ARBA" id="ARBA00022475"/>
    </source>
</evidence>
<dbReference type="InterPro" id="IPR003416">
    <property type="entry name" value="MgtC/SapB/SrpB/YhiD_fam"/>
</dbReference>
<dbReference type="AlphaFoldDB" id="A0A8J7M7R5"/>
<dbReference type="Pfam" id="PF02308">
    <property type="entry name" value="MgtC"/>
    <property type="match status" value="1"/>
</dbReference>
<keyword evidence="7" id="KW-0997">Cell inner membrane</keyword>
<keyword evidence="4 7" id="KW-0812">Transmembrane</keyword>
<evidence type="ECO:0000256" key="1">
    <source>
        <dbReference type="ARBA" id="ARBA00004651"/>
    </source>
</evidence>
<reference evidence="9" key="1">
    <citation type="submission" date="2020-12" db="EMBL/GenBank/DDBJ databases">
        <title>Bacterial taxonomy.</title>
        <authorList>
            <person name="Pan X."/>
        </authorList>
    </citation>
    <scope>NUCLEOTIDE SEQUENCE</scope>
    <source>
        <strain evidence="9">M0105</strain>
    </source>
</reference>
<name>A0A8J7M7R5_9RHOB</name>
<evidence type="ECO:0000259" key="8">
    <source>
        <dbReference type="Pfam" id="PF02308"/>
    </source>
</evidence>
<evidence type="ECO:0000256" key="2">
    <source>
        <dbReference type="ARBA" id="ARBA00009298"/>
    </source>
</evidence>
<dbReference type="EMBL" id="JAEHHL010000007">
    <property type="protein sequence ID" value="MBK0400144.1"/>
    <property type="molecule type" value="Genomic_DNA"/>
</dbReference>
<organism evidence="9 10">
    <name type="scientific">Thermohalobaculum xanthum</name>
    <dbReference type="NCBI Taxonomy" id="2753746"/>
    <lineage>
        <taxon>Bacteria</taxon>
        <taxon>Pseudomonadati</taxon>
        <taxon>Pseudomonadota</taxon>
        <taxon>Alphaproteobacteria</taxon>
        <taxon>Rhodobacterales</taxon>
        <taxon>Paracoccaceae</taxon>
        <taxon>Thermohalobaculum</taxon>
    </lineage>
</organism>
<feature type="domain" description="MgtC/SapB/SrpB/YhiD N-terminal" evidence="8">
    <location>
        <begin position="33"/>
        <end position="163"/>
    </location>
</feature>
<comment type="similarity">
    <text evidence="2 7">Belongs to the MgtC/SapB family.</text>
</comment>
<feature type="transmembrane region" description="Helical" evidence="7">
    <location>
        <begin position="92"/>
        <end position="110"/>
    </location>
</feature>
<evidence type="ECO:0000256" key="7">
    <source>
        <dbReference type="RuleBase" id="RU365041"/>
    </source>
</evidence>
<dbReference type="Proteomes" id="UP000655420">
    <property type="component" value="Unassembled WGS sequence"/>
</dbReference>
<feature type="transmembrane region" description="Helical" evidence="7">
    <location>
        <begin position="141"/>
        <end position="161"/>
    </location>
</feature>
<evidence type="ECO:0000313" key="9">
    <source>
        <dbReference type="EMBL" id="MBK0400144.1"/>
    </source>
</evidence>
<dbReference type="GO" id="GO:0005886">
    <property type="term" value="C:plasma membrane"/>
    <property type="evidence" value="ECO:0007669"/>
    <property type="project" value="UniProtKB-SubCell"/>
</dbReference>
<evidence type="ECO:0000256" key="5">
    <source>
        <dbReference type="ARBA" id="ARBA00022989"/>
    </source>
</evidence>
<comment type="caution">
    <text evidence="9">The sequence shown here is derived from an EMBL/GenBank/DDBJ whole genome shotgun (WGS) entry which is preliminary data.</text>
</comment>
<dbReference type="PRINTS" id="PR01837">
    <property type="entry name" value="MGTCSAPBPROT"/>
</dbReference>
<keyword evidence="10" id="KW-1185">Reference proteome</keyword>
<evidence type="ECO:0000256" key="6">
    <source>
        <dbReference type="ARBA" id="ARBA00023136"/>
    </source>
</evidence>
<sequence>MEILVASSPAADLSAFSFWWSLAITPVDAALRLSAALACGLVLGVDREWRQRPAGLRTHMLVALAACLFTIIAFEIYAEIRALEDNAAADPLRLLEAITAGVAFLAAGTIIRRGGGIEGLTTGAGLWLSGALGMACGREQFGLAAIALILAVLVLTVLRICERWFPSDGEN</sequence>
<keyword evidence="3" id="KW-1003">Cell membrane</keyword>
<accession>A0A8J7M7R5</accession>
<keyword evidence="5 7" id="KW-1133">Transmembrane helix</keyword>
<evidence type="ECO:0000256" key="4">
    <source>
        <dbReference type="ARBA" id="ARBA00022692"/>
    </source>
</evidence>